<dbReference type="EMBL" id="JARVKM010000106">
    <property type="protein sequence ID" value="KAK9769939.1"/>
    <property type="molecule type" value="Genomic_DNA"/>
</dbReference>
<keyword evidence="3" id="KW-1185">Reference proteome</keyword>
<dbReference type="Proteomes" id="UP001465668">
    <property type="component" value="Unassembled WGS sequence"/>
</dbReference>
<dbReference type="Gene3D" id="3.30.9.10">
    <property type="entry name" value="D-Amino Acid Oxidase, subunit A, domain 2"/>
    <property type="match status" value="1"/>
</dbReference>
<protein>
    <submittedName>
        <fullName evidence="2">FAD dependent oxidoreductase</fullName>
    </submittedName>
</protein>
<evidence type="ECO:0000313" key="2">
    <source>
        <dbReference type="EMBL" id="KAK9769939.1"/>
    </source>
</evidence>
<name>A0ABR2X831_9PEZI</name>
<reference evidence="2 3" key="1">
    <citation type="submission" date="2024-02" db="EMBL/GenBank/DDBJ databases">
        <title>First draft genome assembly of two strains of Seiridium cardinale.</title>
        <authorList>
            <person name="Emiliani G."/>
            <person name="Scali E."/>
        </authorList>
    </citation>
    <scope>NUCLEOTIDE SEQUENCE [LARGE SCALE GENOMIC DNA]</scope>
    <source>
        <strain evidence="2 3">BM-138-000479</strain>
    </source>
</reference>
<comment type="caution">
    <text evidence="2">The sequence shown here is derived from an EMBL/GenBank/DDBJ whole genome shotgun (WGS) entry which is preliminary data.</text>
</comment>
<dbReference type="InterPro" id="IPR036188">
    <property type="entry name" value="FAD/NAD-bd_sf"/>
</dbReference>
<dbReference type="Pfam" id="PF01266">
    <property type="entry name" value="DAO"/>
    <property type="match status" value="1"/>
</dbReference>
<sequence>MTSKLPVPNPTASFWLTQPHHLASYRSSDATPEECDIAIVGTGMSGVATAYHILTQCEGGPEPKIVLFEARQACSGATGRNGGHIKILMPSIKSIFDGHGSGITEELVAWINQQRAAIKATAEKEGIDCDLRLTRSFDAYFDPEHASKIKTFLDEQRQAGAAWTSDVQWLDGPNLERDTGIKGAAAAIDGPALSLWPYKFVTSLLERVVEMGAFLYTETPVEAVESAGDGSVVLSTSRGATKAKKVIYATNAYCSALLPQYKGTIVPRKGQNSILVPLEKSRPPRVTHTVNLFHTSQAADYLVPRPDGNIILGGGTDAYRKSDEDRNPDWFDTVDDSTLINEGVKAHFDGTMAKCFRGWEDSDAKAAMTWSGIMGSTPDNFPHAGRVPGTENQWILAAFNGGGMTMIFTLAREIARMAVQGIEFEETTIPKVFKTTEERMQTKFG</sequence>
<gene>
    <name evidence="2" type="ORF">SCAR479_13404</name>
</gene>
<evidence type="ECO:0000313" key="3">
    <source>
        <dbReference type="Proteomes" id="UP001465668"/>
    </source>
</evidence>
<dbReference type="PANTHER" id="PTHR13847">
    <property type="entry name" value="SARCOSINE DEHYDROGENASE-RELATED"/>
    <property type="match status" value="1"/>
</dbReference>
<accession>A0ABR2X831</accession>
<dbReference type="InterPro" id="IPR006076">
    <property type="entry name" value="FAD-dep_OxRdtase"/>
</dbReference>
<dbReference type="Gene3D" id="3.50.50.60">
    <property type="entry name" value="FAD/NAD(P)-binding domain"/>
    <property type="match status" value="1"/>
</dbReference>
<organism evidence="2 3">
    <name type="scientific">Seiridium cardinale</name>
    <dbReference type="NCBI Taxonomy" id="138064"/>
    <lineage>
        <taxon>Eukaryota</taxon>
        <taxon>Fungi</taxon>
        <taxon>Dikarya</taxon>
        <taxon>Ascomycota</taxon>
        <taxon>Pezizomycotina</taxon>
        <taxon>Sordariomycetes</taxon>
        <taxon>Xylariomycetidae</taxon>
        <taxon>Amphisphaeriales</taxon>
        <taxon>Sporocadaceae</taxon>
        <taxon>Seiridium</taxon>
    </lineage>
</organism>
<evidence type="ECO:0000259" key="1">
    <source>
        <dbReference type="Pfam" id="PF01266"/>
    </source>
</evidence>
<dbReference type="SUPFAM" id="SSF51905">
    <property type="entry name" value="FAD/NAD(P)-binding domain"/>
    <property type="match status" value="1"/>
</dbReference>
<dbReference type="PANTHER" id="PTHR13847:SF279">
    <property type="entry name" value="FAD DEPENDENT OXIDOREDUCTASE DOMAIN-CONTAINING PROTEIN-RELATED"/>
    <property type="match status" value="1"/>
</dbReference>
<feature type="domain" description="FAD dependent oxidoreductase" evidence="1">
    <location>
        <begin position="36"/>
        <end position="417"/>
    </location>
</feature>
<proteinExistence type="predicted"/>